<reference evidence="3 4" key="1">
    <citation type="submission" date="2017-02" db="EMBL/GenBank/DDBJ databases">
        <authorList>
            <person name="Peterson S.W."/>
        </authorList>
    </citation>
    <scope>NUCLEOTIDE SEQUENCE [LARGE SCALE GENOMIC DNA]</scope>
    <source>
        <strain evidence="3 4">P15</strain>
    </source>
</reference>
<dbReference type="InterPro" id="IPR023870">
    <property type="entry name" value="PGA_export_porin_PgaA"/>
</dbReference>
<dbReference type="SUPFAM" id="SSF48452">
    <property type="entry name" value="TPR-like"/>
    <property type="match status" value="1"/>
</dbReference>
<evidence type="ECO:0000259" key="2">
    <source>
        <dbReference type="Pfam" id="PF21197"/>
    </source>
</evidence>
<feature type="chain" id="PRO_5012866153" evidence="1">
    <location>
        <begin position="26"/>
        <end position="670"/>
    </location>
</feature>
<organism evidence="3 4">
    <name type="scientific">Pseudoxanthomonas indica</name>
    <dbReference type="NCBI Taxonomy" id="428993"/>
    <lineage>
        <taxon>Bacteria</taxon>
        <taxon>Pseudomonadati</taxon>
        <taxon>Pseudomonadota</taxon>
        <taxon>Gammaproteobacteria</taxon>
        <taxon>Lysobacterales</taxon>
        <taxon>Lysobacteraceae</taxon>
        <taxon>Pseudoxanthomonas</taxon>
    </lineage>
</organism>
<dbReference type="Pfam" id="PF21197">
    <property type="entry name" value="PgaA_barrel"/>
    <property type="match status" value="1"/>
</dbReference>
<dbReference type="AlphaFoldDB" id="A0A1T5IWU1"/>
<evidence type="ECO:0000313" key="3">
    <source>
        <dbReference type="EMBL" id="SKC43656.1"/>
    </source>
</evidence>
<feature type="signal peptide" evidence="1">
    <location>
        <begin position="1"/>
        <end position="25"/>
    </location>
</feature>
<dbReference type="Gene3D" id="1.25.40.10">
    <property type="entry name" value="Tetratricopeptide repeat domain"/>
    <property type="match status" value="1"/>
</dbReference>
<sequence>MDGALRSLAWCLAAATGWVAPLAWADETGVSQLMQEGRSALRDDDRYLALKKFALAHAREPANREASNALADVLMQLGAPQAAANVLETPGFPVRGGQAAERVRWGAQVEEPDPTQPFAQTDAAIALLQRLATEARSATPPDREAERRSLCDLVVALRNRERWSEALALAEDLQRAAPLPAYVRLAQADAQLALERPEQALASYLAVLEADPANRQARVGLVYAQVETEDFAAAFATADALAAEGAPRKRVGASTATQPDADWLDAQLLAAQVRRYADMPLEAWQRVRPLLDAAPASPSLRWEMSAIAAARGWPRQAHHEALVAWSLAPADPTAQFELANAEWRRGYWASAAARIERMALARPTHSQVRRLQDEVSAHNDAQVLLSFAPRRAEGGGSTAPGSGMTGALRLYSPPLRENWRLLAAAEREVDKPDHETLTRNRYGAGIEGRWSDLSFELIGWSNQGLLEHGGADASVQWQPDDHWTLAADLQRFSADTPLRAIQAGVRADAYGVRIAHAWDDQHVASFSTALLDFSDGNRRWQATADYLGRIVNQPGLDVLLHPTLYASRNSLRDTAYFNPERDASFSLGVDVRHLIWRRYQRSLRQRVLANYGRYWQSGFGSGDVGGVEYSQTYSHDPRTAWEYGFAWARHIYDGDAERSLTAFIRFEQRF</sequence>
<name>A0A1T5IWU1_9GAMM</name>
<keyword evidence="4" id="KW-1185">Reference proteome</keyword>
<dbReference type="InterPro" id="IPR049003">
    <property type="entry name" value="PgaA_barrel"/>
</dbReference>
<evidence type="ECO:0000256" key="1">
    <source>
        <dbReference type="SAM" id="SignalP"/>
    </source>
</evidence>
<gene>
    <name evidence="3" type="ORF">SAMN06296058_0312</name>
</gene>
<dbReference type="NCBIfam" id="TIGR03939">
    <property type="entry name" value="PGA_TPR_OMP"/>
    <property type="match status" value="1"/>
</dbReference>
<dbReference type="EMBL" id="FUZV01000001">
    <property type="protein sequence ID" value="SKC43656.1"/>
    <property type="molecule type" value="Genomic_DNA"/>
</dbReference>
<dbReference type="OrthoDB" id="5405060at2"/>
<feature type="domain" description="PgaA membrane beta barrel" evidence="2">
    <location>
        <begin position="406"/>
        <end position="670"/>
    </location>
</feature>
<dbReference type="Proteomes" id="UP000190341">
    <property type="component" value="Unassembled WGS sequence"/>
</dbReference>
<dbReference type="GO" id="GO:1901515">
    <property type="term" value="F:poly-beta-1,6-N-acetyl-D-glucosamine transmembrane transporter activity"/>
    <property type="evidence" value="ECO:0007669"/>
    <property type="project" value="InterPro"/>
</dbReference>
<dbReference type="InterPro" id="IPR011990">
    <property type="entry name" value="TPR-like_helical_dom_sf"/>
</dbReference>
<proteinExistence type="predicted"/>
<protein>
    <submittedName>
        <fullName evidence="3">Poly-beta-1,6 N-acetyl-D-glucosamine export porin PgaA</fullName>
    </submittedName>
</protein>
<keyword evidence="1" id="KW-0732">Signal</keyword>
<accession>A0A1T5IWU1</accession>
<evidence type="ECO:0000313" key="4">
    <source>
        <dbReference type="Proteomes" id="UP000190341"/>
    </source>
</evidence>
<dbReference type="STRING" id="428993.SAMN06296058_0312"/>